<dbReference type="GO" id="GO:0009055">
    <property type="term" value="F:electron transfer activity"/>
    <property type="evidence" value="ECO:0007669"/>
    <property type="project" value="UniProtKB-UniRule"/>
</dbReference>
<evidence type="ECO:0000313" key="9">
    <source>
        <dbReference type="Proteomes" id="UP000284021"/>
    </source>
</evidence>
<dbReference type="OrthoDB" id="9787136at2"/>
<dbReference type="InterPro" id="IPR003680">
    <property type="entry name" value="Flavodoxin_fold"/>
</dbReference>
<dbReference type="GO" id="GO:0010181">
    <property type="term" value="F:FMN binding"/>
    <property type="evidence" value="ECO:0007669"/>
    <property type="project" value="UniProtKB-UniRule"/>
</dbReference>
<organism evidence="8 9">
    <name type="scientific">Pseudomonas cavernicola</name>
    <dbReference type="NCBI Taxonomy" id="2320866"/>
    <lineage>
        <taxon>Bacteria</taxon>
        <taxon>Pseudomonadati</taxon>
        <taxon>Pseudomonadota</taxon>
        <taxon>Gammaproteobacteria</taxon>
        <taxon>Pseudomonadales</taxon>
        <taxon>Pseudomonadaceae</taxon>
        <taxon>Pseudomonas</taxon>
    </lineage>
</organism>
<keyword evidence="3 6" id="KW-0560">Oxidoreductase</keyword>
<dbReference type="SUPFAM" id="SSF52218">
    <property type="entry name" value="Flavoproteins"/>
    <property type="match status" value="1"/>
</dbReference>
<dbReference type="PANTHER" id="PTHR43741:SF4">
    <property type="entry name" value="FMN-DEPENDENT NADH:QUINONE OXIDOREDUCTASE"/>
    <property type="match status" value="1"/>
</dbReference>
<accession>A0A418XA24</accession>
<dbReference type="RefSeq" id="WP_119956989.1">
    <property type="nucleotide sequence ID" value="NZ_QYUR01000008.1"/>
</dbReference>
<feature type="domain" description="Flavodoxin-like fold" evidence="7">
    <location>
        <begin position="1"/>
        <end position="198"/>
    </location>
</feature>
<comment type="similarity">
    <text evidence="6">Belongs to the azoreductase type 1 family.</text>
</comment>
<evidence type="ECO:0000256" key="5">
    <source>
        <dbReference type="ARBA" id="ARBA00048542"/>
    </source>
</evidence>
<comment type="subunit">
    <text evidence="6">Homodimer.</text>
</comment>
<comment type="catalytic activity">
    <reaction evidence="6">
        <text>2 a quinone + NADH + H(+) = 2 a 1,4-benzosemiquinone + NAD(+)</text>
        <dbReference type="Rhea" id="RHEA:65952"/>
        <dbReference type="ChEBI" id="CHEBI:15378"/>
        <dbReference type="ChEBI" id="CHEBI:57540"/>
        <dbReference type="ChEBI" id="CHEBI:57945"/>
        <dbReference type="ChEBI" id="CHEBI:132124"/>
        <dbReference type="ChEBI" id="CHEBI:134225"/>
    </reaction>
</comment>
<dbReference type="InterPro" id="IPR050104">
    <property type="entry name" value="FMN-dep_NADH:Q_OxRdtase_AzoR1"/>
</dbReference>
<dbReference type="EC" id="1.7.1.17" evidence="6"/>
<comment type="cofactor">
    <cofactor evidence="6">
        <name>FMN</name>
        <dbReference type="ChEBI" id="CHEBI:58210"/>
    </cofactor>
    <text evidence="6">Binds 1 FMN per subunit.</text>
</comment>
<name>A0A418XA24_9PSED</name>
<comment type="caution">
    <text evidence="8">The sequence shown here is derived from an EMBL/GenBank/DDBJ whole genome shotgun (WGS) entry which is preliminary data.</text>
</comment>
<keyword evidence="4 6" id="KW-0520">NAD</keyword>
<feature type="binding site" evidence="6">
    <location>
        <position position="9"/>
    </location>
    <ligand>
        <name>FMN</name>
        <dbReference type="ChEBI" id="CHEBI:58210"/>
    </ligand>
</feature>
<dbReference type="GO" id="GO:0016655">
    <property type="term" value="F:oxidoreductase activity, acting on NAD(P)H, quinone or similar compound as acceptor"/>
    <property type="evidence" value="ECO:0007669"/>
    <property type="project" value="InterPro"/>
</dbReference>
<feature type="binding site" evidence="6">
    <location>
        <begin position="139"/>
        <end position="142"/>
    </location>
    <ligand>
        <name>FMN</name>
        <dbReference type="ChEBI" id="CHEBI:58210"/>
    </ligand>
</feature>
<dbReference type="EC" id="1.6.5.-" evidence="6"/>
<dbReference type="Pfam" id="PF02525">
    <property type="entry name" value="Flavodoxin_2"/>
    <property type="match status" value="1"/>
</dbReference>
<gene>
    <name evidence="6" type="primary">azoR</name>
    <name evidence="8" type="ORF">D3879_25770</name>
</gene>
<proteinExistence type="inferred from homology"/>
<evidence type="ECO:0000256" key="1">
    <source>
        <dbReference type="ARBA" id="ARBA00022630"/>
    </source>
</evidence>
<comment type="function">
    <text evidence="6">Quinone reductase that provides resistance to thiol-specific stress caused by electrophilic quinones.</text>
</comment>
<dbReference type="InterPro" id="IPR023048">
    <property type="entry name" value="NADH:quinone_OxRdtase_FMN_depd"/>
</dbReference>
<dbReference type="Proteomes" id="UP000284021">
    <property type="component" value="Unassembled WGS sequence"/>
</dbReference>
<keyword evidence="2 6" id="KW-0288">FMN</keyword>
<comment type="catalytic activity">
    <reaction evidence="5">
        <text>N,N-dimethyl-1,4-phenylenediamine + anthranilate + 2 NAD(+) = 2-(4-dimethylaminophenyl)diazenylbenzoate + 2 NADH + 2 H(+)</text>
        <dbReference type="Rhea" id="RHEA:55872"/>
        <dbReference type="ChEBI" id="CHEBI:15378"/>
        <dbReference type="ChEBI" id="CHEBI:15783"/>
        <dbReference type="ChEBI" id="CHEBI:16567"/>
        <dbReference type="ChEBI" id="CHEBI:57540"/>
        <dbReference type="ChEBI" id="CHEBI:57945"/>
        <dbReference type="ChEBI" id="CHEBI:71579"/>
        <dbReference type="EC" id="1.7.1.17"/>
    </reaction>
    <physiologicalReaction direction="right-to-left" evidence="5">
        <dbReference type="Rhea" id="RHEA:55874"/>
    </physiologicalReaction>
</comment>
<dbReference type="HAMAP" id="MF_01216">
    <property type="entry name" value="Azoreductase_type1"/>
    <property type="match status" value="1"/>
</dbReference>
<evidence type="ECO:0000256" key="4">
    <source>
        <dbReference type="ARBA" id="ARBA00023027"/>
    </source>
</evidence>
<dbReference type="PANTHER" id="PTHR43741">
    <property type="entry name" value="FMN-DEPENDENT NADH-AZOREDUCTASE 1"/>
    <property type="match status" value="1"/>
</dbReference>
<protein>
    <recommendedName>
        <fullName evidence="6">FMN dependent NADH:quinone oxidoreductase</fullName>
        <ecNumber evidence="6">1.6.5.-</ecNumber>
    </recommendedName>
    <alternativeName>
        <fullName evidence="6">Azo-dye reductase</fullName>
    </alternativeName>
    <alternativeName>
        <fullName evidence="6">FMN-dependent NADH-azo compound oxidoreductase</fullName>
    </alternativeName>
    <alternativeName>
        <fullName evidence="6">FMN-dependent NADH-azoreductase</fullName>
        <ecNumber evidence="6">1.7.1.17</ecNumber>
    </alternativeName>
</protein>
<evidence type="ECO:0000259" key="7">
    <source>
        <dbReference type="Pfam" id="PF02525"/>
    </source>
</evidence>
<evidence type="ECO:0000313" key="8">
    <source>
        <dbReference type="EMBL" id="RJG09203.1"/>
    </source>
</evidence>
<dbReference type="GO" id="GO:0016652">
    <property type="term" value="F:oxidoreductase activity, acting on NAD(P)H as acceptor"/>
    <property type="evidence" value="ECO:0007669"/>
    <property type="project" value="UniProtKB-UniRule"/>
</dbReference>
<dbReference type="AlphaFoldDB" id="A0A418XA24"/>
<keyword evidence="9" id="KW-1185">Reference proteome</keyword>
<feature type="binding site" evidence="6">
    <location>
        <begin position="95"/>
        <end position="98"/>
    </location>
    <ligand>
        <name>FMN</name>
        <dbReference type="ChEBI" id="CHEBI:58210"/>
    </ligand>
</feature>
<reference evidence="8 9" key="1">
    <citation type="submission" date="2018-09" db="EMBL/GenBank/DDBJ databases">
        <authorList>
            <person name="Zhu H."/>
        </authorList>
    </citation>
    <scope>NUCLEOTIDE SEQUENCE [LARGE SCALE GENOMIC DNA]</scope>
    <source>
        <strain evidence="8 9">K1S02-6</strain>
    </source>
</reference>
<evidence type="ECO:0000256" key="2">
    <source>
        <dbReference type="ARBA" id="ARBA00022643"/>
    </source>
</evidence>
<dbReference type="EMBL" id="QYUR01000008">
    <property type="protein sequence ID" value="RJG09203.1"/>
    <property type="molecule type" value="Genomic_DNA"/>
</dbReference>
<dbReference type="InterPro" id="IPR029039">
    <property type="entry name" value="Flavoprotein-like_sf"/>
</dbReference>
<sequence length="204" mass="21320">MKLLHIDSSILGDASASRQLSQSVVTAWQAAEPAAKVSYRDLAGDALSHLSSASLVAAGTPTELRDAAQKHEAELAESTLQEFLDADAIVIGAPMYNFTVPTQLKAWIDRIAVAGKTFTYTENGPKGLAGGKKVVIVSTSGGLHAGQPTGVAHEDYLLVVLGFLGITDIEIVRAHGLAYGEEPRANALAGAQQQIAERFATLAA</sequence>
<keyword evidence="1 6" id="KW-0285">Flavoprotein</keyword>
<dbReference type="Gene3D" id="3.40.50.360">
    <property type="match status" value="1"/>
</dbReference>
<feature type="binding site" evidence="6">
    <location>
        <begin position="15"/>
        <end position="17"/>
    </location>
    <ligand>
        <name>FMN</name>
        <dbReference type="ChEBI" id="CHEBI:58210"/>
    </ligand>
</feature>
<evidence type="ECO:0000256" key="6">
    <source>
        <dbReference type="HAMAP-Rule" id="MF_01216"/>
    </source>
</evidence>
<comment type="function">
    <text evidence="6">Also exhibits azoreductase activity. Catalyzes the reductive cleavage of the azo bond in aromatic azo compounds to the corresponding amines.</text>
</comment>
<evidence type="ECO:0000256" key="3">
    <source>
        <dbReference type="ARBA" id="ARBA00023002"/>
    </source>
</evidence>